<dbReference type="Proteomes" id="UP000829542">
    <property type="component" value="Chromosome"/>
</dbReference>
<evidence type="ECO:0000259" key="1">
    <source>
        <dbReference type="PROSITE" id="PS50943"/>
    </source>
</evidence>
<sequence length="93" mass="10610">MEKELIFNLLKERGLNASMIARSLNVTPQAVHRVISEGRGSIRIVKAIAKVCDKDHKTLFPYYLREKTSKEKTEKQVLQKELDAKLAPFAQEA</sequence>
<feature type="domain" description="HTH cro/C1-type" evidence="1">
    <location>
        <begin position="8"/>
        <end position="59"/>
    </location>
</feature>
<keyword evidence="3" id="KW-1185">Reference proteome</keyword>
<dbReference type="RefSeq" id="WP_242148181.1">
    <property type="nucleotide sequence ID" value="NZ_CP093379.1"/>
</dbReference>
<gene>
    <name evidence="2" type="ORF">MMG00_10755</name>
</gene>
<dbReference type="Gene3D" id="1.10.260.40">
    <property type="entry name" value="lambda repressor-like DNA-binding domains"/>
    <property type="match status" value="1"/>
</dbReference>
<protein>
    <submittedName>
        <fullName evidence="2">XRE family transcriptional regulator</fullName>
    </submittedName>
</protein>
<dbReference type="SMART" id="SM00530">
    <property type="entry name" value="HTH_XRE"/>
    <property type="match status" value="1"/>
</dbReference>
<dbReference type="PROSITE" id="PS50943">
    <property type="entry name" value="HTH_CROC1"/>
    <property type="match status" value="1"/>
</dbReference>
<dbReference type="InterPro" id="IPR010982">
    <property type="entry name" value="Lambda_DNA-bd_dom_sf"/>
</dbReference>
<evidence type="ECO:0000313" key="3">
    <source>
        <dbReference type="Proteomes" id="UP000829542"/>
    </source>
</evidence>
<name>A0ABY3X6R1_9GAMM</name>
<dbReference type="EMBL" id="CP093379">
    <property type="protein sequence ID" value="UNM95688.1"/>
    <property type="molecule type" value="Genomic_DNA"/>
</dbReference>
<organism evidence="2 3">
    <name type="scientific">Ignatzschineria rhizosphaerae</name>
    <dbReference type="NCBI Taxonomy" id="2923279"/>
    <lineage>
        <taxon>Bacteria</taxon>
        <taxon>Pseudomonadati</taxon>
        <taxon>Pseudomonadota</taxon>
        <taxon>Gammaproteobacteria</taxon>
        <taxon>Cardiobacteriales</taxon>
        <taxon>Ignatzschineriaceae</taxon>
        <taxon>Ignatzschineria</taxon>
    </lineage>
</organism>
<reference evidence="2 3" key="1">
    <citation type="submission" date="2022-03" db="EMBL/GenBank/DDBJ databases">
        <title>Ignatzschineria rhizosphaerae HR5S32.</title>
        <authorList>
            <person name="Sun J.Q."/>
            <person name="Feng J.Y."/>
        </authorList>
    </citation>
    <scope>NUCLEOTIDE SEQUENCE [LARGE SCALE GENOMIC DNA]</scope>
    <source>
        <strain evidence="2 3">HR5S32</strain>
    </source>
</reference>
<proteinExistence type="predicted"/>
<dbReference type="InterPro" id="IPR001387">
    <property type="entry name" value="Cro/C1-type_HTH"/>
</dbReference>
<accession>A0ABY3X6R1</accession>
<evidence type="ECO:0000313" key="2">
    <source>
        <dbReference type="EMBL" id="UNM95688.1"/>
    </source>
</evidence>